<feature type="domain" description="EamA" evidence="8">
    <location>
        <begin position="153"/>
        <end position="294"/>
    </location>
</feature>
<evidence type="ECO:0000256" key="4">
    <source>
        <dbReference type="ARBA" id="ARBA00022692"/>
    </source>
</evidence>
<dbReference type="EMBL" id="CP126101">
    <property type="protein sequence ID" value="WHY51373.1"/>
    <property type="molecule type" value="Genomic_DNA"/>
</dbReference>
<feature type="transmembrane region" description="Helical" evidence="7">
    <location>
        <begin position="7"/>
        <end position="32"/>
    </location>
</feature>
<proteinExistence type="inferred from homology"/>
<gene>
    <name evidence="9" type="ORF">QNH24_24455</name>
</gene>
<evidence type="ECO:0000256" key="3">
    <source>
        <dbReference type="ARBA" id="ARBA00022475"/>
    </source>
</evidence>
<dbReference type="PANTHER" id="PTHR32322:SF18">
    <property type="entry name" value="S-ADENOSYLMETHIONINE_S-ADENOSYLHOMOCYSTEINE TRANSPORTER"/>
    <property type="match status" value="1"/>
</dbReference>
<feature type="transmembrane region" description="Helical" evidence="7">
    <location>
        <begin position="123"/>
        <end position="145"/>
    </location>
</feature>
<dbReference type="RefSeq" id="WP_283869953.1">
    <property type="nucleotide sequence ID" value="NZ_CP126101.1"/>
</dbReference>
<dbReference type="Proteomes" id="UP001178322">
    <property type="component" value="Chromosome"/>
</dbReference>
<evidence type="ECO:0000256" key="7">
    <source>
        <dbReference type="SAM" id="Phobius"/>
    </source>
</evidence>
<dbReference type="PANTHER" id="PTHR32322">
    <property type="entry name" value="INNER MEMBRANE TRANSPORTER"/>
    <property type="match status" value="1"/>
</dbReference>
<evidence type="ECO:0000313" key="10">
    <source>
        <dbReference type="Proteomes" id="UP001178322"/>
    </source>
</evidence>
<feature type="transmembrane region" description="Helical" evidence="7">
    <location>
        <begin position="221"/>
        <end position="240"/>
    </location>
</feature>
<protein>
    <submittedName>
        <fullName evidence="9">DMT family transporter</fullName>
    </submittedName>
</protein>
<feature type="transmembrane region" description="Helical" evidence="7">
    <location>
        <begin position="67"/>
        <end position="92"/>
    </location>
</feature>
<dbReference type="SUPFAM" id="SSF103481">
    <property type="entry name" value="Multidrug resistance efflux transporter EmrE"/>
    <property type="match status" value="2"/>
</dbReference>
<evidence type="ECO:0000256" key="1">
    <source>
        <dbReference type="ARBA" id="ARBA00004651"/>
    </source>
</evidence>
<keyword evidence="5 7" id="KW-1133">Transmembrane helix</keyword>
<evidence type="ECO:0000256" key="2">
    <source>
        <dbReference type="ARBA" id="ARBA00007362"/>
    </source>
</evidence>
<evidence type="ECO:0000259" key="8">
    <source>
        <dbReference type="Pfam" id="PF00892"/>
    </source>
</evidence>
<dbReference type="InterPro" id="IPR037185">
    <property type="entry name" value="EmrE-like"/>
</dbReference>
<feature type="transmembrane region" description="Helical" evidence="7">
    <location>
        <begin position="252"/>
        <end position="271"/>
    </location>
</feature>
<comment type="similarity">
    <text evidence="2">Belongs to the EamA transporter family.</text>
</comment>
<dbReference type="Pfam" id="PF00892">
    <property type="entry name" value="EamA"/>
    <property type="match status" value="2"/>
</dbReference>
<comment type="subcellular location">
    <subcellularLocation>
        <location evidence="1">Cell membrane</location>
        <topology evidence="1">Multi-pass membrane protein</topology>
    </subcellularLocation>
</comment>
<feature type="transmembrane region" description="Helical" evidence="7">
    <location>
        <begin position="277"/>
        <end position="297"/>
    </location>
</feature>
<organism evidence="9 10">
    <name type="scientific">Lysinibacillus pakistanensis</name>
    <dbReference type="NCBI Taxonomy" id="759811"/>
    <lineage>
        <taxon>Bacteria</taxon>
        <taxon>Bacillati</taxon>
        <taxon>Bacillota</taxon>
        <taxon>Bacilli</taxon>
        <taxon>Bacillales</taxon>
        <taxon>Bacillaceae</taxon>
        <taxon>Lysinibacillus</taxon>
    </lineage>
</organism>
<name>A0AAX3WWM3_9BACI</name>
<dbReference type="InterPro" id="IPR050638">
    <property type="entry name" value="AA-Vitamin_Transporters"/>
</dbReference>
<evidence type="ECO:0000256" key="6">
    <source>
        <dbReference type="ARBA" id="ARBA00023136"/>
    </source>
</evidence>
<dbReference type="AlphaFoldDB" id="A0AAX3WWM3"/>
<reference evidence="9" key="1">
    <citation type="submission" date="2023-05" db="EMBL/GenBank/DDBJ databases">
        <title>Comparative genomics of Bacillaceae isolates and their secondary metabolite potential.</title>
        <authorList>
            <person name="Song L."/>
            <person name="Nielsen L.J."/>
            <person name="Mohite O."/>
            <person name="Xu X."/>
            <person name="Weber T."/>
            <person name="Kovacs A.T."/>
        </authorList>
    </citation>
    <scope>NUCLEOTIDE SEQUENCE</scope>
    <source>
        <strain evidence="9">LY1</strain>
    </source>
</reference>
<feature type="transmembrane region" description="Helical" evidence="7">
    <location>
        <begin position="98"/>
        <end position="116"/>
    </location>
</feature>
<feature type="transmembrane region" description="Helical" evidence="7">
    <location>
        <begin position="151"/>
        <end position="170"/>
    </location>
</feature>
<evidence type="ECO:0000313" key="9">
    <source>
        <dbReference type="EMBL" id="WHY51373.1"/>
    </source>
</evidence>
<keyword evidence="4 7" id="KW-0812">Transmembrane</keyword>
<feature type="transmembrane region" description="Helical" evidence="7">
    <location>
        <begin position="182"/>
        <end position="201"/>
    </location>
</feature>
<dbReference type="GO" id="GO:0005886">
    <property type="term" value="C:plasma membrane"/>
    <property type="evidence" value="ECO:0007669"/>
    <property type="project" value="UniProtKB-SubCell"/>
</dbReference>
<feature type="transmembrane region" description="Helical" evidence="7">
    <location>
        <begin position="38"/>
        <end position="55"/>
    </location>
</feature>
<feature type="domain" description="EamA" evidence="8">
    <location>
        <begin position="6"/>
        <end position="139"/>
    </location>
</feature>
<keyword evidence="3" id="KW-1003">Cell membrane</keyword>
<sequence length="303" mass="33031">MTAQRKAYLAAIGYALIIGLSFMFVKVALTVASPIDTLAHRFSIAFISILIFMICTKKRVKIGKQDIMRILPLALLYPLAFFTFQVLGLAQISSTEAGIIQAAIPVFTLILASVLLKEKSSQLQLFFVGLSVAGVIFMLCMSNGGANTGNLIGRGLILLSALAVSFYNIFARKLTRQYSLILLTYMMTFCGFVIFNGVAIGNHVMNQTLPQFFKPFLYGDFVIAIVYLGILSSLVTSYLSNYSLSILEASKMSVFSNLATFITILAGVIFLKEAFHLYHLIGGVSIVIGVIGTNYFGNKRGAS</sequence>
<dbReference type="InterPro" id="IPR000620">
    <property type="entry name" value="EamA_dom"/>
</dbReference>
<keyword evidence="6 7" id="KW-0472">Membrane</keyword>
<evidence type="ECO:0000256" key="5">
    <source>
        <dbReference type="ARBA" id="ARBA00022989"/>
    </source>
</evidence>
<accession>A0AAX3WWM3</accession>